<dbReference type="Proteomes" id="UP000631312">
    <property type="component" value="Unassembled WGS sequence"/>
</dbReference>
<keyword evidence="4" id="KW-1185">Reference proteome</keyword>
<feature type="transmembrane region" description="Helical" evidence="2">
    <location>
        <begin position="45"/>
        <end position="67"/>
    </location>
</feature>
<proteinExistence type="predicted"/>
<name>A0ABQ4AW15_9ACTN</name>
<feature type="transmembrane region" description="Helical" evidence="2">
    <location>
        <begin position="73"/>
        <end position="94"/>
    </location>
</feature>
<feature type="region of interest" description="Disordered" evidence="1">
    <location>
        <begin position="1"/>
        <end position="38"/>
    </location>
</feature>
<protein>
    <submittedName>
        <fullName evidence="3">Uncharacterized protein</fullName>
    </submittedName>
</protein>
<sequence length="105" mass="11185">MTWPPNHMADTADVTSIDDDSPKPPDTQAKAGPDPADRKALNSRWVFTLAGLIAGAYFMVNGAMMLREKHGDGVFALIIAGTVVVVGVIGGVMLKSYLTERAARK</sequence>
<evidence type="ECO:0000313" key="4">
    <source>
        <dbReference type="Proteomes" id="UP000631312"/>
    </source>
</evidence>
<evidence type="ECO:0000313" key="3">
    <source>
        <dbReference type="EMBL" id="GIE44975.1"/>
    </source>
</evidence>
<evidence type="ECO:0000256" key="1">
    <source>
        <dbReference type="SAM" id="MobiDB-lite"/>
    </source>
</evidence>
<keyword evidence="2" id="KW-1133">Transmembrane helix</keyword>
<keyword evidence="2" id="KW-0472">Membrane</keyword>
<accession>A0ABQ4AW15</accession>
<organism evidence="3 4">
    <name type="scientific">Actinoplanes lobatus</name>
    <dbReference type="NCBI Taxonomy" id="113568"/>
    <lineage>
        <taxon>Bacteria</taxon>
        <taxon>Bacillati</taxon>
        <taxon>Actinomycetota</taxon>
        <taxon>Actinomycetes</taxon>
        <taxon>Micromonosporales</taxon>
        <taxon>Micromonosporaceae</taxon>
        <taxon>Actinoplanes</taxon>
    </lineage>
</organism>
<comment type="caution">
    <text evidence="3">The sequence shown here is derived from an EMBL/GenBank/DDBJ whole genome shotgun (WGS) entry which is preliminary data.</text>
</comment>
<reference evidence="3 4" key="1">
    <citation type="submission" date="2021-01" db="EMBL/GenBank/DDBJ databases">
        <title>Whole genome shotgun sequence of Actinoplanes lobatus NBRC 12513.</title>
        <authorList>
            <person name="Komaki H."/>
            <person name="Tamura T."/>
        </authorList>
    </citation>
    <scope>NUCLEOTIDE SEQUENCE [LARGE SCALE GENOMIC DNA]</scope>
    <source>
        <strain evidence="3 4">NBRC 12513</strain>
    </source>
</reference>
<dbReference type="EMBL" id="BOMP01000146">
    <property type="protein sequence ID" value="GIE44975.1"/>
    <property type="molecule type" value="Genomic_DNA"/>
</dbReference>
<keyword evidence="2" id="KW-0812">Transmembrane</keyword>
<evidence type="ECO:0000256" key="2">
    <source>
        <dbReference type="SAM" id="Phobius"/>
    </source>
</evidence>
<gene>
    <name evidence="3" type="ORF">Alo02nite_78730</name>
</gene>